<feature type="transmembrane region" description="Helical" evidence="5">
    <location>
        <begin position="6"/>
        <end position="24"/>
    </location>
</feature>
<evidence type="ECO:0000256" key="2">
    <source>
        <dbReference type="ARBA" id="ARBA00009840"/>
    </source>
</evidence>
<name>A0A2J0KVB7_9BACT</name>
<evidence type="ECO:0000313" key="7">
    <source>
        <dbReference type="Proteomes" id="UP000230052"/>
    </source>
</evidence>
<evidence type="ECO:0000256" key="4">
    <source>
        <dbReference type="ARBA" id="ARBA00023172"/>
    </source>
</evidence>
<dbReference type="PANTHER" id="PTHR30563:SF0">
    <property type="entry name" value="DNA RECOMBINATION PROTEIN RMUC"/>
    <property type="match status" value="1"/>
</dbReference>
<evidence type="ECO:0000256" key="5">
    <source>
        <dbReference type="SAM" id="Phobius"/>
    </source>
</evidence>
<organism evidence="6 7">
    <name type="scientific">Candidatus Aquitaenariimonas noxiae</name>
    <dbReference type="NCBI Taxonomy" id="1974741"/>
    <lineage>
        <taxon>Bacteria</taxon>
        <taxon>Pseudomonadati</taxon>
        <taxon>Candidatus Omnitrophota</taxon>
        <taxon>Candidatus Aquitaenariimonas</taxon>
    </lineage>
</organism>
<reference evidence="6 7" key="1">
    <citation type="submission" date="2017-09" db="EMBL/GenBank/DDBJ databases">
        <title>Depth-based differentiation of microbial function through sediment-hosted aquifers and enrichment of novel symbionts in the deep terrestrial subsurface.</title>
        <authorList>
            <person name="Probst A.J."/>
            <person name="Ladd B."/>
            <person name="Jarett J.K."/>
            <person name="Geller-Mcgrath D.E."/>
            <person name="Sieber C.M."/>
            <person name="Emerson J.B."/>
            <person name="Anantharaman K."/>
            <person name="Thomas B.C."/>
            <person name="Malmstrom R."/>
            <person name="Stieglmeier M."/>
            <person name="Klingl A."/>
            <person name="Woyke T."/>
            <person name="Ryan C.M."/>
            <person name="Banfield J.F."/>
        </authorList>
    </citation>
    <scope>NUCLEOTIDE SEQUENCE [LARGE SCALE GENOMIC DNA]</scope>
    <source>
        <strain evidence="6">CG07_land_8_20_14_0_80_42_15</strain>
    </source>
</reference>
<keyword evidence="5" id="KW-0812">Transmembrane</keyword>
<sequence>MINLPVILTIVAFIVIALFLAILIQMGKYFKEAQEAKTKDQSLVLIQQQVDNMRSQLETSIDRLSSRVTTELSQITGQVGKRLDNAAVTIGNVQRQLGELAQTSLRMMEIGKDISSLQEILRPPKMRGGMGETLLRNLLEQIMPEKDYYSFEHSFKSGERVDAVIKIGGRMVPVDAKFPLESFRRLMNSKTDSEKNQNKKEFEKDVMRHIDVIANKYILPDEGTYEFALMYIPAENVYYETIIKYEFAEEREGIFEHALSRKVIPVSPNSFYAYLQVIILGLKGLAIEKSTKEVIAALERLQGDFSKFYEDFRKVGSHISDARSSFEKSEKKLLRLGDKLTQLDNPAKKIEVYEE</sequence>
<dbReference type="PANTHER" id="PTHR30563">
    <property type="entry name" value="DNA RECOMBINATION PROTEIN RMUC"/>
    <property type="match status" value="1"/>
</dbReference>
<comment type="caution">
    <text evidence="6">The sequence shown here is derived from an EMBL/GenBank/DDBJ whole genome shotgun (WGS) entry which is preliminary data.</text>
</comment>
<dbReference type="AlphaFoldDB" id="A0A2J0KVB7"/>
<dbReference type="GO" id="GO:0006310">
    <property type="term" value="P:DNA recombination"/>
    <property type="evidence" value="ECO:0007669"/>
    <property type="project" value="UniProtKB-KW"/>
</dbReference>
<keyword evidence="5" id="KW-1133">Transmembrane helix</keyword>
<keyword evidence="4" id="KW-0233">DNA recombination</keyword>
<comment type="function">
    <text evidence="1">Involved in DNA recombination.</text>
</comment>
<gene>
    <name evidence="6" type="ORF">COS99_06150</name>
</gene>
<dbReference type="Proteomes" id="UP000230052">
    <property type="component" value="Unassembled WGS sequence"/>
</dbReference>
<dbReference type="Pfam" id="PF02646">
    <property type="entry name" value="RmuC"/>
    <property type="match status" value="1"/>
</dbReference>
<dbReference type="InterPro" id="IPR003798">
    <property type="entry name" value="DNA_recombination_RmuC"/>
</dbReference>
<comment type="similarity">
    <text evidence="2">Belongs to the RmuC family.</text>
</comment>
<keyword evidence="3" id="KW-0175">Coiled coil</keyword>
<evidence type="ECO:0000256" key="1">
    <source>
        <dbReference type="ARBA" id="ARBA00003416"/>
    </source>
</evidence>
<evidence type="ECO:0000256" key="3">
    <source>
        <dbReference type="ARBA" id="ARBA00023054"/>
    </source>
</evidence>
<evidence type="ECO:0000313" key="6">
    <source>
        <dbReference type="EMBL" id="PIU41274.1"/>
    </source>
</evidence>
<keyword evidence="5" id="KW-0472">Membrane</keyword>
<accession>A0A2J0KVB7</accession>
<proteinExistence type="inferred from homology"/>
<evidence type="ECO:0008006" key="8">
    <source>
        <dbReference type="Google" id="ProtNLM"/>
    </source>
</evidence>
<dbReference type="EMBL" id="PEWV01000062">
    <property type="protein sequence ID" value="PIU41274.1"/>
    <property type="molecule type" value="Genomic_DNA"/>
</dbReference>
<protein>
    <recommendedName>
        <fullName evidence="8">DNA recombination protein RmuC</fullName>
    </recommendedName>
</protein>